<proteinExistence type="predicted"/>
<gene>
    <name evidence="1" type="ORF">PCOR1329_LOCUS60009</name>
</gene>
<reference evidence="1" key="1">
    <citation type="submission" date="2023-10" db="EMBL/GenBank/DDBJ databases">
        <authorList>
            <person name="Chen Y."/>
            <person name="Shah S."/>
            <person name="Dougan E. K."/>
            <person name="Thang M."/>
            <person name="Chan C."/>
        </authorList>
    </citation>
    <scope>NUCLEOTIDE SEQUENCE [LARGE SCALE GENOMIC DNA]</scope>
</reference>
<feature type="non-terminal residue" evidence="1">
    <location>
        <position position="1"/>
    </location>
</feature>
<feature type="non-terminal residue" evidence="1">
    <location>
        <position position="124"/>
    </location>
</feature>
<dbReference type="EMBL" id="CAUYUJ010017501">
    <property type="protein sequence ID" value="CAK0875313.1"/>
    <property type="molecule type" value="Genomic_DNA"/>
</dbReference>
<sequence length="124" mass="13334">ARWSADNAIARLSQELSRFCDSMEAAEMVLRSVVGSDEVAPRLQALLPTRQAKLAGREPSWLEALRRNAALHADAQGISVATARLVVQEGRLRAEAPVFIPSVVTVAAPRFEDAAATEALADLE</sequence>
<protein>
    <submittedName>
        <fullName evidence="1">Uncharacterized protein</fullName>
    </submittedName>
</protein>
<accession>A0ABN9VPH9</accession>
<dbReference type="Proteomes" id="UP001189429">
    <property type="component" value="Unassembled WGS sequence"/>
</dbReference>
<comment type="caution">
    <text evidence="1">The sequence shown here is derived from an EMBL/GenBank/DDBJ whole genome shotgun (WGS) entry which is preliminary data.</text>
</comment>
<evidence type="ECO:0000313" key="2">
    <source>
        <dbReference type="Proteomes" id="UP001189429"/>
    </source>
</evidence>
<keyword evidence="2" id="KW-1185">Reference proteome</keyword>
<organism evidence="1 2">
    <name type="scientific">Prorocentrum cordatum</name>
    <dbReference type="NCBI Taxonomy" id="2364126"/>
    <lineage>
        <taxon>Eukaryota</taxon>
        <taxon>Sar</taxon>
        <taxon>Alveolata</taxon>
        <taxon>Dinophyceae</taxon>
        <taxon>Prorocentrales</taxon>
        <taxon>Prorocentraceae</taxon>
        <taxon>Prorocentrum</taxon>
    </lineage>
</organism>
<evidence type="ECO:0000313" key="1">
    <source>
        <dbReference type="EMBL" id="CAK0875313.1"/>
    </source>
</evidence>
<name>A0ABN9VPH9_9DINO</name>